<comment type="caution">
    <text evidence="5">The sequence shown here is derived from an EMBL/GenBank/DDBJ whole genome shotgun (WGS) entry which is preliminary data.</text>
</comment>
<dbReference type="AlphaFoldDB" id="A0AAD1YBS6"/>
<dbReference type="Pfam" id="PF13921">
    <property type="entry name" value="Myb_DNA-bind_6"/>
    <property type="match status" value="1"/>
</dbReference>
<feature type="region of interest" description="Disordered" evidence="1">
    <location>
        <begin position="306"/>
        <end position="332"/>
    </location>
</feature>
<dbReference type="InterPro" id="IPR017930">
    <property type="entry name" value="Myb_dom"/>
</dbReference>
<dbReference type="SMART" id="SM00717">
    <property type="entry name" value="SANT"/>
    <property type="match status" value="2"/>
</dbReference>
<dbReference type="InterPro" id="IPR001005">
    <property type="entry name" value="SANT/Myb"/>
</dbReference>
<reference evidence="5" key="1">
    <citation type="submission" date="2023-07" db="EMBL/GenBank/DDBJ databases">
        <authorList>
            <consortium name="AG Swart"/>
            <person name="Singh M."/>
            <person name="Singh A."/>
            <person name="Seah K."/>
            <person name="Emmerich C."/>
        </authorList>
    </citation>
    <scope>NUCLEOTIDE SEQUENCE</scope>
    <source>
        <strain evidence="5">DP1</strain>
    </source>
</reference>
<feature type="domain" description="HTH myb-type" evidence="4">
    <location>
        <begin position="1"/>
        <end position="48"/>
    </location>
</feature>
<sequence>MTFTEEEDHKLIQLVEQYGKKWLQISKYFQNKNHEQLKHRYRNIDPTVRRGKWDPKEDSELIEAIFYGVEDRIVNLDYTFADRARRDIILRIRAIHNVCVKNFLPKGEQKGKLNTKIGSSRRLKHTRKRVVKRESKAESPDRSTESSCRSIVKTENTVIKQEFHPGVNSEQMKSNTSGYLLKEETKDDNWTTSEIQQIFTLHQALGEKWEEIKPFITNRTSEEIRYKFYEILQLTACEYKKDVDQSKGLLSDKFPNKSTLYLEDPLNCPQNNLLIFIEMAEYLLNNNSNILTRPSVEDLQNFLKEETKDSFPQPQPPEDQSSKPKRKGAPKTAELTKMISGFSWSKNTCESDEDSSSDNDSYISLVINENSKNLEKASELGTL</sequence>
<dbReference type="GO" id="GO:0000981">
    <property type="term" value="F:DNA-binding transcription factor activity, RNA polymerase II-specific"/>
    <property type="evidence" value="ECO:0007669"/>
    <property type="project" value="TreeGrafter"/>
</dbReference>
<dbReference type="GO" id="GO:0000978">
    <property type="term" value="F:RNA polymerase II cis-regulatory region sequence-specific DNA binding"/>
    <property type="evidence" value="ECO:0007669"/>
    <property type="project" value="TreeGrafter"/>
</dbReference>
<evidence type="ECO:0000259" key="2">
    <source>
        <dbReference type="PROSITE" id="PS50090"/>
    </source>
</evidence>
<accession>A0AAD1YBS6</accession>
<dbReference type="InterPro" id="IPR009057">
    <property type="entry name" value="Homeodomain-like_sf"/>
</dbReference>
<feature type="region of interest" description="Disordered" evidence="1">
    <location>
        <begin position="111"/>
        <end position="148"/>
    </location>
</feature>
<feature type="compositionally biased region" description="Basic residues" evidence="1">
    <location>
        <begin position="119"/>
        <end position="131"/>
    </location>
</feature>
<protein>
    <recommendedName>
        <fullName evidence="7">Myb-like DNA-binding domain containing protein</fullName>
    </recommendedName>
</protein>
<evidence type="ECO:0000259" key="3">
    <source>
        <dbReference type="PROSITE" id="PS51293"/>
    </source>
</evidence>
<dbReference type="PROSITE" id="PS51293">
    <property type="entry name" value="SANT"/>
    <property type="match status" value="1"/>
</dbReference>
<dbReference type="PANTHER" id="PTHR45614">
    <property type="entry name" value="MYB PROTEIN-RELATED"/>
    <property type="match status" value="1"/>
</dbReference>
<feature type="domain" description="Myb-like" evidence="2">
    <location>
        <begin position="1"/>
        <end position="45"/>
    </location>
</feature>
<dbReference type="Proteomes" id="UP001295684">
    <property type="component" value="Unassembled WGS sequence"/>
</dbReference>
<dbReference type="CDD" id="cd00167">
    <property type="entry name" value="SANT"/>
    <property type="match status" value="2"/>
</dbReference>
<dbReference type="EMBL" id="CAMPGE010029325">
    <property type="protein sequence ID" value="CAI2386792.1"/>
    <property type="molecule type" value="Genomic_DNA"/>
</dbReference>
<evidence type="ECO:0000313" key="5">
    <source>
        <dbReference type="EMBL" id="CAI2386792.1"/>
    </source>
</evidence>
<dbReference type="PROSITE" id="PS51294">
    <property type="entry name" value="HTH_MYB"/>
    <property type="match status" value="1"/>
</dbReference>
<dbReference type="PROSITE" id="PS50090">
    <property type="entry name" value="MYB_LIKE"/>
    <property type="match status" value="2"/>
</dbReference>
<dbReference type="Gene3D" id="1.10.10.60">
    <property type="entry name" value="Homeodomain-like"/>
    <property type="match status" value="2"/>
</dbReference>
<dbReference type="PANTHER" id="PTHR45614:SF51">
    <property type="entry name" value="MYB-LIKE DNA-BINDING PROTEIN BAS1"/>
    <property type="match status" value="1"/>
</dbReference>
<dbReference type="Pfam" id="PF00249">
    <property type="entry name" value="Myb_DNA-binding"/>
    <property type="match status" value="1"/>
</dbReference>
<gene>
    <name evidence="5" type="ORF">ECRASSUSDP1_LOCUS28416</name>
</gene>
<dbReference type="InterPro" id="IPR050560">
    <property type="entry name" value="MYB_TF"/>
</dbReference>
<name>A0AAD1YBS6_EUPCR</name>
<keyword evidence="6" id="KW-1185">Reference proteome</keyword>
<organism evidence="5 6">
    <name type="scientific">Euplotes crassus</name>
    <dbReference type="NCBI Taxonomy" id="5936"/>
    <lineage>
        <taxon>Eukaryota</taxon>
        <taxon>Sar</taxon>
        <taxon>Alveolata</taxon>
        <taxon>Ciliophora</taxon>
        <taxon>Intramacronucleata</taxon>
        <taxon>Spirotrichea</taxon>
        <taxon>Hypotrichia</taxon>
        <taxon>Euplotida</taxon>
        <taxon>Euplotidae</taxon>
        <taxon>Moneuplotes</taxon>
    </lineage>
</organism>
<evidence type="ECO:0000256" key="1">
    <source>
        <dbReference type="SAM" id="MobiDB-lite"/>
    </source>
</evidence>
<feature type="compositionally biased region" description="Basic and acidic residues" evidence="1">
    <location>
        <begin position="132"/>
        <end position="144"/>
    </location>
</feature>
<evidence type="ECO:0000313" key="6">
    <source>
        <dbReference type="Proteomes" id="UP001295684"/>
    </source>
</evidence>
<evidence type="ECO:0008006" key="7">
    <source>
        <dbReference type="Google" id="ProtNLM"/>
    </source>
</evidence>
<feature type="domain" description="SANT" evidence="3">
    <location>
        <begin position="1"/>
        <end position="49"/>
    </location>
</feature>
<feature type="domain" description="Myb-like" evidence="2">
    <location>
        <begin position="182"/>
        <end position="232"/>
    </location>
</feature>
<dbReference type="SUPFAM" id="SSF46689">
    <property type="entry name" value="Homeodomain-like"/>
    <property type="match status" value="2"/>
</dbReference>
<proteinExistence type="predicted"/>
<dbReference type="GO" id="GO:0005634">
    <property type="term" value="C:nucleus"/>
    <property type="evidence" value="ECO:0007669"/>
    <property type="project" value="TreeGrafter"/>
</dbReference>
<dbReference type="InterPro" id="IPR017884">
    <property type="entry name" value="SANT_dom"/>
</dbReference>
<evidence type="ECO:0000259" key="4">
    <source>
        <dbReference type="PROSITE" id="PS51294"/>
    </source>
</evidence>